<keyword evidence="6 12" id="KW-0489">Methyltransferase</keyword>
<dbReference type="Pfam" id="PF01135">
    <property type="entry name" value="PCMT"/>
    <property type="match status" value="1"/>
</dbReference>
<dbReference type="GO" id="GO:0004719">
    <property type="term" value="F:protein-L-isoaspartate (D-aspartate) O-methyltransferase activity"/>
    <property type="evidence" value="ECO:0007669"/>
    <property type="project" value="UniProtKB-EC"/>
</dbReference>
<evidence type="ECO:0000313" key="12">
    <source>
        <dbReference type="EMBL" id="NDV89465.1"/>
    </source>
</evidence>
<dbReference type="SUPFAM" id="SSF53335">
    <property type="entry name" value="S-adenosyl-L-methionine-dependent methyltransferases"/>
    <property type="match status" value="1"/>
</dbReference>
<dbReference type="CDD" id="cd02440">
    <property type="entry name" value="AdoMet_MTases"/>
    <property type="match status" value="1"/>
</dbReference>
<dbReference type="InterPro" id="IPR029063">
    <property type="entry name" value="SAM-dependent_MTases_sf"/>
</dbReference>
<comment type="similarity">
    <text evidence="2">Belongs to the methyltransferase superfamily. L-isoaspartyl/D-aspartyl protein methyltransferase family.</text>
</comment>
<evidence type="ECO:0000256" key="3">
    <source>
        <dbReference type="ARBA" id="ARBA00011890"/>
    </source>
</evidence>
<comment type="subcellular location">
    <subcellularLocation>
        <location evidence="1">Cytoplasm</location>
    </subcellularLocation>
</comment>
<gene>
    <name evidence="12" type="ORF">GTW51_22750</name>
</gene>
<name>A0A6L9MP12_9HYPH</name>
<dbReference type="GO" id="GO:0005737">
    <property type="term" value="C:cytoplasm"/>
    <property type="evidence" value="ECO:0007669"/>
    <property type="project" value="UniProtKB-SubCell"/>
</dbReference>
<evidence type="ECO:0000256" key="1">
    <source>
        <dbReference type="ARBA" id="ARBA00004496"/>
    </source>
</evidence>
<evidence type="ECO:0000256" key="7">
    <source>
        <dbReference type="ARBA" id="ARBA00022679"/>
    </source>
</evidence>
<protein>
    <recommendedName>
        <fullName evidence="4">Protein-L-isoaspartate O-methyltransferase</fullName>
        <ecNumber evidence="3">2.1.1.77</ecNumber>
    </recommendedName>
    <alternativeName>
        <fullName evidence="11">L-isoaspartyl protein carboxyl methyltransferase</fullName>
    </alternativeName>
    <alternativeName>
        <fullName evidence="9">Protein L-isoaspartyl methyltransferase</fullName>
    </alternativeName>
    <alternativeName>
        <fullName evidence="10">Protein-beta-aspartate methyltransferase</fullName>
    </alternativeName>
</protein>
<reference evidence="12 13" key="1">
    <citation type="submission" date="2020-01" db="EMBL/GenBank/DDBJ databases">
        <title>Genomes of bacteria type strains.</title>
        <authorList>
            <person name="Chen J."/>
            <person name="Zhu S."/>
            <person name="Chen J."/>
        </authorList>
    </citation>
    <scope>NUCLEOTIDE SEQUENCE [LARGE SCALE GENOMIC DNA]</scope>
    <source>
        <strain evidence="12 13">KCTC 52919</strain>
    </source>
</reference>
<evidence type="ECO:0000256" key="11">
    <source>
        <dbReference type="ARBA" id="ARBA00031350"/>
    </source>
</evidence>
<dbReference type="Gene3D" id="3.40.50.150">
    <property type="entry name" value="Vaccinia Virus protein VP39"/>
    <property type="match status" value="1"/>
</dbReference>
<dbReference type="EC" id="2.1.1.77" evidence="3"/>
<dbReference type="RefSeq" id="WP_163046309.1">
    <property type="nucleotide sequence ID" value="NZ_JAAAMJ010000049.1"/>
</dbReference>
<keyword evidence="8" id="KW-0949">S-adenosyl-L-methionine</keyword>
<proteinExistence type="inferred from homology"/>
<dbReference type="PANTHER" id="PTHR11579:SF0">
    <property type="entry name" value="PROTEIN-L-ISOASPARTATE(D-ASPARTATE) O-METHYLTRANSFERASE"/>
    <property type="match status" value="1"/>
</dbReference>
<evidence type="ECO:0000256" key="5">
    <source>
        <dbReference type="ARBA" id="ARBA00022490"/>
    </source>
</evidence>
<evidence type="ECO:0000256" key="10">
    <source>
        <dbReference type="ARBA" id="ARBA00031323"/>
    </source>
</evidence>
<evidence type="ECO:0000256" key="8">
    <source>
        <dbReference type="ARBA" id="ARBA00022691"/>
    </source>
</evidence>
<dbReference type="PANTHER" id="PTHR11579">
    <property type="entry name" value="PROTEIN-L-ISOASPARTATE O-METHYLTRANSFERASE"/>
    <property type="match status" value="1"/>
</dbReference>
<dbReference type="AlphaFoldDB" id="A0A6L9MP12"/>
<accession>A0A6L9MP12</accession>
<sequence>MTRIPRATLDEVRAFHAKMMAAASNSADERLERIFELVPREAFLGPGPWQIMVNRRYLETPSADPVYVYQNVLVALDAGKGINNGEPFLHASWIGAAGPKAGDTICHVGAGTGYYTALLSMLALPRGNVHAFEIQESLAQQARENLEPFEGVSVTHGDATALPLPACDLIYVNAGVVVPPVAWLKALKPGGRMIFPWQPAEGIGLAALVTSTESAFAVRPLMPAWFIPCVGASDANQCTRAPSIPEARAIRSLRLTSDQKPDETAVAIFPDMWFSTLDLSRKSGRPCGNSIGEHR</sequence>
<evidence type="ECO:0000256" key="4">
    <source>
        <dbReference type="ARBA" id="ARBA00013346"/>
    </source>
</evidence>
<organism evidence="12 13">
    <name type="scientific">Aurantimonas aggregata</name>
    <dbReference type="NCBI Taxonomy" id="2047720"/>
    <lineage>
        <taxon>Bacteria</taxon>
        <taxon>Pseudomonadati</taxon>
        <taxon>Pseudomonadota</taxon>
        <taxon>Alphaproteobacteria</taxon>
        <taxon>Hyphomicrobiales</taxon>
        <taxon>Aurantimonadaceae</taxon>
        <taxon>Aurantimonas</taxon>
    </lineage>
</organism>
<keyword evidence="5" id="KW-0963">Cytoplasm</keyword>
<keyword evidence="7 12" id="KW-0808">Transferase</keyword>
<evidence type="ECO:0000256" key="9">
    <source>
        <dbReference type="ARBA" id="ARBA00030757"/>
    </source>
</evidence>
<evidence type="ECO:0000256" key="6">
    <source>
        <dbReference type="ARBA" id="ARBA00022603"/>
    </source>
</evidence>
<evidence type="ECO:0000313" key="13">
    <source>
        <dbReference type="Proteomes" id="UP000476332"/>
    </source>
</evidence>
<dbReference type="InterPro" id="IPR000682">
    <property type="entry name" value="PCMT"/>
</dbReference>
<evidence type="ECO:0000256" key="2">
    <source>
        <dbReference type="ARBA" id="ARBA00005369"/>
    </source>
</evidence>
<comment type="caution">
    <text evidence="12">The sequence shown here is derived from an EMBL/GenBank/DDBJ whole genome shotgun (WGS) entry which is preliminary data.</text>
</comment>
<dbReference type="EMBL" id="JAAAMJ010000049">
    <property type="protein sequence ID" value="NDV89465.1"/>
    <property type="molecule type" value="Genomic_DNA"/>
</dbReference>
<keyword evidence="13" id="KW-1185">Reference proteome</keyword>
<dbReference type="GO" id="GO:0032259">
    <property type="term" value="P:methylation"/>
    <property type="evidence" value="ECO:0007669"/>
    <property type="project" value="UniProtKB-KW"/>
</dbReference>
<dbReference type="Proteomes" id="UP000476332">
    <property type="component" value="Unassembled WGS sequence"/>
</dbReference>